<evidence type="ECO:0000256" key="10">
    <source>
        <dbReference type="RuleBase" id="RU361274"/>
    </source>
</evidence>
<dbReference type="PANTHER" id="PTHR30616:SF2">
    <property type="entry name" value="PURINE NUCLEOSIDE PHOSPHORYLASE LACC1"/>
    <property type="match status" value="1"/>
</dbReference>
<dbReference type="STRING" id="1266370.NITGR_90047"/>
<dbReference type="FunCoup" id="M1Z1M3">
    <property type="interactions" value="375"/>
</dbReference>
<comment type="catalytic activity">
    <reaction evidence="1">
        <text>inosine + phosphate = alpha-D-ribose 1-phosphate + hypoxanthine</text>
        <dbReference type="Rhea" id="RHEA:27646"/>
        <dbReference type="ChEBI" id="CHEBI:17368"/>
        <dbReference type="ChEBI" id="CHEBI:17596"/>
        <dbReference type="ChEBI" id="CHEBI:43474"/>
        <dbReference type="ChEBI" id="CHEBI:57720"/>
        <dbReference type="EC" id="2.4.2.1"/>
    </reaction>
    <physiologicalReaction direction="left-to-right" evidence="1">
        <dbReference type="Rhea" id="RHEA:27647"/>
    </physiologicalReaction>
</comment>
<proteinExistence type="inferred from homology"/>
<dbReference type="CDD" id="cd16833">
    <property type="entry name" value="YfiH"/>
    <property type="match status" value="1"/>
</dbReference>
<dbReference type="Gene3D" id="3.60.140.10">
    <property type="entry name" value="CNF1/YfiH-like putative cysteine hydrolases"/>
    <property type="match status" value="1"/>
</dbReference>
<evidence type="ECO:0000256" key="3">
    <source>
        <dbReference type="ARBA" id="ARBA00022679"/>
    </source>
</evidence>
<dbReference type="AlphaFoldDB" id="M1Z1M3"/>
<dbReference type="InterPro" id="IPR003730">
    <property type="entry name" value="Cu_polyphenol_OxRdtase"/>
</dbReference>
<comment type="catalytic activity">
    <reaction evidence="7">
        <text>adenosine + H2O + H(+) = inosine + NH4(+)</text>
        <dbReference type="Rhea" id="RHEA:24408"/>
        <dbReference type="ChEBI" id="CHEBI:15377"/>
        <dbReference type="ChEBI" id="CHEBI:15378"/>
        <dbReference type="ChEBI" id="CHEBI:16335"/>
        <dbReference type="ChEBI" id="CHEBI:17596"/>
        <dbReference type="ChEBI" id="CHEBI:28938"/>
        <dbReference type="EC" id="3.5.4.4"/>
    </reaction>
    <physiologicalReaction direction="left-to-right" evidence="7">
        <dbReference type="Rhea" id="RHEA:24409"/>
    </physiologicalReaction>
</comment>
<dbReference type="OrthoDB" id="4279at2"/>
<protein>
    <recommendedName>
        <fullName evidence="10">Purine nucleoside phosphorylase</fullName>
    </recommendedName>
</protein>
<evidence type="ECO:0000256" key="4">
    <source>
        <dbReference type="ARBA" id="ARBA00022723"/>
    </source>
</evidence>
<evidence type="ECO:0000256" key="2">
    <source>
        <dbReference type="ARBA" id="ARBA00007353"/>
    </source>
</evidence>
<dbReference type="HOGENOM" id="CLU_065784_0_0_0"/>
<evidence type="ECO:0000256" key="5">
    <source>
        <dbReference type="ARBA" id="ARBA00022801"/>
    </source>
</evidence>
<evidence type="ECO:0000313" key="11">
    <source>
        <dbReference type="EMBL" id="CCQ91908.1"/>
    </source>
</evidence>
<gene>
    <name evidence="11" type="ORF">NITGR_90047</name>
</gene>
<evidence type="ECO:0000313" key="12">
    <source>
        <dbReference type="Proteomes" id="UP000011704"/>
    </source>
</evidence>
<dbReference type="PANTHER" id="PTHR30616">
    <property type="entry name" value="UNCHARACTERIZED PROTEIN YFIH"/>
    <property type="match status" value="1"/>
</dbReference>
<comment type="similarity">
    <text evidence="2 10">Belongs to the purine nucleoside phosphorylase YfiH/LACC1 family.</text>
</comment>
<keyword evidence="12" id="KW-1185">Reference proteome</keyword>
<dbReference type="Pfam" id="PF02578">
    <property type="entry name" value="Cu-oxidase_4"/>
    <property type="match status" value="1"/>
</dbReference>
<dbReference type="GO" id="GO:0005507">
    <property type="term" value="F:copper ion binding"/>
    <property type="evidence" value="ECO:0007669"/>
    <property type="project" value="TreeGrafter"/>
</dbReference>
<dbReference type="InParanoid" id="M1Z1M3"/>
<comment type="catalytic activity">
    <reaction evidence="9">
        <text>S-methyl-5'-thioadenosine + phosphate = 5-(methylsulfanyl)-alpha-D-ribose 1-phosphate + adenine</text>
        <dbReference type="Rhea" id="RHEA:11852"/>
        <dbReference type="ChEBI" id="CHEBI:16708"/>
        <dbReference type="ChEBI" id="CHEBI:17509"/>
        <dbReference type="ChEBI" id="CHEBI:43474"/>
        <dbReference type="ChEBI" id="CHEBI:58533"/>
        <dbReference type="EC" id="2.4.2.28"/>
    </reaction>
    <physiologicalReaction direction="left-to-right" evidence="9">
        <dbReference type="Rhea" id="RHEA:11853"/>
    </physiologicalReaction>
</comment>
<dbReference type="EMBL" id="CAQJ01000099">
    <property type="protein sequence ID" value="CCQ91908.1"/>
    <property type="molecule type" value="Genomic_DNA"/>
</dbReference>
<comment type="catalytic activity">
    <reaction evidence="8">
        <text>adenosine + phosphate = alpha-D-ribose 1-phosphate + adenine</text>
        <dbReference type="Rhea" id="RHEA:27642"/>
        <dbReference type="ChEBI" id="CHEBI:16335"/>
        <dbReference type="ChEBI" id="CHEBI:16708"/>
        <dbReference type="ChEBI" id="CHEBI:43474"/>
        <dbReference type="ChEBI" id="CHEBI:57720"/>
        <dbReference type="EC" id="2.4.2.1"/>
    </reaction>
    <physiologicalReaction direction="left-to-right" evidence="8">
        <dbReference type="Rhea" id="RHEA:27643"/>
    </physiologicalReaction>
</comment>
<keyword evidence="6" id="KW-0862">Zinc</keyword>
<organism evidence="11 12">
    <name type="scientific">Nitrospina gracilis (strain 3/211)</name>
    <dbReference type="NCBI Taxonomy" id="1266370"/>
    <lineage>
        <taxon>Bacteria</taxon>
        <taxon>Pseudomonadati</taxon>
        <taxon>Nitrospinota/Tectimicrobiota group</taxon>
        <taxon>Nitrospinota</taxon>
        <taxon>Nitrospinia</taxon>
        <taxon>Nitrospinales</taxon>
        <taxon>Nitrospinaceae</taxon>
        <taxon>Nitrospina</taxon>
    </lineage>
</organism>
<dbReference type="InterPro" id="IPR011324">
    <property type="entry name" value="Cytotoxic_necrot_fac-like_cat"/>
</dbReference>
<sequence length="259" mass="28851">MSVRIPIHPIPGLDMCSRLVHGVSPRCVVHEDGTVEPLHLGRDKMESASVEHRRWFLQSLGIEHDRLFLAKQVHSDRVVVIDRESMTPAQVGGQEADALVTHMENTPVGVMTADCVPIILYDEKAHAVGVVHAGRRGTQQGILTRTLDAMKVIYGSRPEQVVMGLGPSIGPCCYEVDEDCITPFKNRDGGWQAFSTPGKPGKYMLNLWMANRMEAERAGILPDHIHLHGDCTACHPDRWFSYRREGQTGRMITLAMLKD</sequence>
<evidence type="ECO:0000256" key="1">
    <source>
        <dbReference type="ARBA" id="ARBA00000553"/>
    </source>
</evidence>
<dbReference type="GO" id="GO:0016787">
    <property type="term" value="F:hydrolase activity"/>
    <property type="evidence" value="ECO:0007669"/>
    <property type="project" value="UniProtKB-KW"/>
</dbReference>
<keyword evidence="3" id="KW-0808">Transferase</keyword>
<evidence type="ECO:0000256" key="9">
    <source>
        <dbReference type="ARBA" id="ARBA00049893"/>
    </source>
</evidence>
<keyword evidence="4" id="KW-0479">Metal-binding</keyword>
<dbReference type="Proteomes" id="UP000011704">
    <property type="component" value="Unassembled WGS sequence"/>
</dbReference>
<reference evidence="11 12" key="1">
    <citation type="journal article" date="2013" name="Front. Microbiol.">
        <title>The genome of Nitrospina gracilis illuminates the metabolism and evolution of the major marine nitrite oxidizer.</title>
        <authorList>
            <person name="Luecker S."/>
            <person name="Nowka B."/>
            <person name="Rattei T."/>
            <person name="Spieck E."/>
            <person name="and Daims H."/>
        </authorList>
    </citation>
    <scope>NUCLEOTIDE SEQUENCE [LARGE SCALE GENOMIC DNA]</scope>
    <source>
        <strain evidence="11 12">3/211</strain>
    </source>
</reference>
<dbReference type="GO" id="GO:0017061">
    <property type="term" value="F:S-methyl-5-thioadenosine phosphorylase activity"/>
    <property type="evidence" value="ECO:0007669"/>
    <property type="project" value="UniProtKB-EC"/>
</dbReference>
<accession>M1Z1M3</accession>
<dbReference type="RefSeq" id="WP_005011251.1">
    <property type="nucleotide sequence ID" value="NZ_HG422173.1"/>
</dbReference>
<dbReference type="NCBIfam" id="TIGR00726">
    <property type="entry name" value="peptidoglycan editing factor PgeF"/>
    <property type="match status" value="1"/>
</dbReference>
<evidence type="ECO:0000256" key="6">
    <source>
        <dbReference type="ARBA" id="ARBA00022833"/>
    </source>
</evidence>
<name>M1Z1M3_NITG3</name>
<evidence type="ECO:0000256" key="7">
    <source>
        <dbReference type="ARBA" id="ARBA00047989"/>
    </source>
</evidence>
<dbReference type="SUPFAM" id="SSF64438">
    <property type="entry name" value="CNF1/YfiH-like putative cysteine hydrolases"/>
    <property type="match status" value="1"/>
</dbReference>
<dbReference type="InterPro" id="IPR038371">
    <property type="entry name" value="Cu_polyphenol_OxRdtase_sf"/>
</dbReference>
<evidence type="ECO:0000256" key="8">
    <source>
        <dbReference type="ARBA" id="ARBA00048968"/>
    </source>
</evidence>
<keyword evidence="5" id="KW-0378">Hydrolase</keyword>
<comment type="caution">
    <text evidence="11">The sequence shown here is derived from an EMBL/GenBank/DDBJ whole genome shotgun (WGS) entry which is preliminary data.</text>
</comment>